<dbReference type="AlphaFoldDB" id="A0A6H1XHG4"/>
<dbReference type="FunFam" id="2.170.120.12:FF:000001">
    <property type="entry name" value="DNA-directed RNA polymerase subunit alpha"/>
    <property type="match status" value="1"/>
</dbReference>
<evidence type="ECO:0000256" key="4">
    <source>
        <dbReference type="ARBA" id="ARBA00012418"/>
    </source>
</evidence>
<evidence type="ECO:0000256" key="6">
    <source>
        <dbReference type="ARBA" id="ARBA00022679"/>
    </source>
</evidence>
<dbReference type="RefSeq" id="YP_009774953.1">
    <property type="nucleotide sequence ID" value="NC_047447.1"/>
</dbReference>
<comment type="catalytic activity">
    <reaction evidence="10">
        <text>RNA(n) + a ribonucleoside 5'-triphosphate = RNA(n+1) + diphosphate</text>
        <dbReference type="Rhea" id="RHEA:21248"/>
        <dbReference type="Rhea" id="RHEA-COMP:14527"/>
        <dbReference type="Rhea" id="RHEA-COMP:17342"/>
        <dbReference type="ChEBI" id="CHEBI:33019"/>
        <dbReference type="ChEBI" id="CHEBI:61557"/>
        <dbReference type="ChEBI" id="CHEBI:140395"/>
        <dbReference type="EC" id="2.7.7.6"/>
    </reaction>
</comment>
<dbReference type="EMBL" id="MN967018">
    <property type="protein sequence ID" value="QJA15034.1"/>
    <property type="molecule type" value="Genomic_DNA"/>
</dbReference>
<dbReference type="GO" id="GO:0006351">
    <property type="term" value="P:DNA-templated transcription"/>
    <property type="evidence" value="ECO:0007669"/>
    <property type="project" value="InterPro"/>
</dbReference>
<dbReference type="Gene3D" id="2.170.120.12">
    <property type="entry name" value="DNA-directed RNA polymerase, insert domain"/>
    <property type="match status" value="1"/>
</dbReference>
<evidence type="ECO:0000256" key="10">
    <source>
        <dbReference type="ARBA" id="ARBA00048552"/>
    </source>
</evidence>
<keyword evidence="6" id="KW-0808">Transferase</keyword>
<dbReference type="GeneID" id="54596326"/>
<dbReference type="InterPro" id="IPR036643">
    <property type="entry name" value="RNApol_insert_sf"/>
</dbReference>
<dbReference type="InterPro" id="IPR036603">
    <property type="entry name" value="RBP11-like"/>
</dbReference>
<keyword evidence="12" id="KW-0150">Chloroplast</keyword>
<dbReference type="SUPFAM" id="SSF55257">
    <property type="entry name" value="RBP11-like subunits of RNA polymerase"/>
    <property type="match status" value="1"/>
</dbReference>
<evidence type="ECO:0000256" key="9">
    <source>
        <dbReference type="ARBA" id="ARBA00031776"/>
    </source>
</evidence>
<keyword evidence="8" id="KW-0804">Transcription</keyword>
<proteinExistence type="inferred from homology"/>
<evidence type="ECO:0000256" key="8">
    <source>
        <dbReference type="ARBA" id="ARBA00023163"/>
    </source>
</evidence>
<keyword evidence="7" id="KW-0548">Nucleotidyltransferase</keyword>
<dbReference type="GO" id="GO:0046983">
    <property type="term" value="F:protein dimerization activity"/>
    <property type="evidence" value="ECO:0007669"/>
    <property type="project" value="InterPro"/>
</dbReference>
<evidence type="ECO:0000313" key="12">
    <source>
        <dbReference type="EMBL" id="QJA15009.1"/>
    </source>
</evidence>
<name>A0A6H1XHG4_9POAL</name>
<dbReference type="GO" id="GO:0000428">
    <property type="term" value="C:DNA-directed RNA polymerase complex"/>
    <property type="evidence" value="ECO:0007669"/>
    <property type="project" value="UniProtKB-KW"/>
</dbReference>
<organism evidence="12">
    <name type="scientific">Eleocharis dulcis</name>
    <dbReference type="NCBI Taxonomy" id="110284"/>
    <lineage>
        <taxon>Eukaryota</taxon>
        <taxon>Viridiplantae</taxon>
        <taxon>Streptophyta</taxon>
        <taxon>Embryophyta</taxon>
        <taxon>Tracheophyta</taxon>
        <taxon>Spermatophyta</taxon>
        <taxon>Magnoliopsida</taxon>
        <taxon>Liliopsida</taxon>
        <taxon>Poales</taxon>
        <taxon>Cyperaceae</taxon>
        <taxon>Cyperoideae</taxon>
        <taxon>Eleocharideae</taxon>
        <taxon>Eleocharis</taxon>
    </lineage>
</organism>
<geneLocation type="chloroplast" evidence="12"/>
<comment type="similarity">
    <text evidence="3">Belongs to the RNA polymerase alpha chain family.</text>
</comment>
<evidence type="ECO:0000256" key="5">
    <source>
        <dbReference type="ARBA" id="ARBA00022478"/>
    </source>
</evidence>
<dbReference type="Gene3D" id="3.30.1360.10">
    <property type="entry name" value="RNA polymerase, RBP11-like subunit"/>
    <property type="match status" value="1"/>
</dbReference>
<dbReference type="GO" id="GO:0009536">
    <property type="term" value="C:plastid"/>
    <property type="evidence" value="ECO:0007669"/>
    <property type="project" value="UniProtKB-SubCell"/>
</dbReference>
<comment type="subcellular location">
    <subcellularLocation>
        <location evidence="2">Plastid</location>
    </subcellularLocation>
</comment>
<evidence type="ECO:0000256" key="7">
    <source>
        <dbReference type="ARBA" id="ARBA00022695"/>
    </source>
</evidence>
<dbReference type="RefSeq" id="YP_009774978.1">
    <property type="nucleotide sequence ID" value="NC_047447.1"/>
</dbReference>
<keyword evidence="5" id="KW-0240">DNA-directed RNA polymerase</keyword>
<evidence type="ECO:0000256" key="3">
    <source>
        <dbReference type="ARBA" id="ARBA00007123"/>
    </source>
</evidence>
<feature type="domain" description="DNA-directed RNA polymerase RpoA/D/Rpb3-type" evidence="11">
    <location>
        <begin position="28"/>
        <end position="236"/>
    </location>
</feature>
<gene>
    <name evidence="12" type="primary">rpoA</name>
</gene>
<comment type="function">
    <text evidence="1">DNA-dependent RNA polymerase catalyzes the transcription of DNA into RNA using the four ribonucleoside triphosphates as substrates.</text>
</comment>
<reference evidence="12" key="1">
    <citation type="journal article" date="2020" name="Genome Biol. Evol.">
        <title>Unprecedented intraindividual structural heteroplasmy in Eleocharis (Cyperaceae, Poales) plastomes.</title>
        <authorList>
            <person name="Lee C."/>
            <person name="Ruhlman T.A."/>
            <person name="Jansen R.K."/>
        </authorList>
    </citation>
    <scope>NUCLEOTIDE SEQUENCE</scope>
</reference>
<evidence type="ECO:0000256" key="1">
    <source>
        <dbReference type="ARBA" id="ARBA00004026"/>
    </source>
</evidence>
<dbReference type="EC" id="2.7.7.6" evidence="4"/>
<evidence type="ECO:0000256" key="2">
    <source>
        <dbReference type="ARBA" id="ARBA00004474"/>
    </source>
</evidence>
<dbReference type="Pfam" id="PF01193">
    <property type="entry name" value="RNA_pol_L"/>
    <property type="match status" value="1"/>
</dbReference>
<dbReference type="SMART" id="SM00662">
    <property type="entry name" value="RPOLD"/>
    <property type="match status" value="1"/>
</dbReference>
<dbReference type="InterPro" id="IPR011262">
    <property type="entry name" value="DNA-dir_RNA_pol_insert"/>
</dbReference>
<dbReference type="EMBL" id="MN967018">
    <property type="protein sequence ID" value="QJA15009.1"/>
    <property type="molecule type" value="Genomic_DNA"/>
</dbReference>
<accession>A0A6H1XHG4</accession>
<dbReference type="CDD" id="cd06928">
    <property type="entry name" value="RNAP_alpha_NTD"/>
    <property type="match status" value="1"/>
</dbReference>
<evidence type="ECO:0000259" key="11">
    <source>
        <dbReference type="SMART" id="SM00662"/>
    </source>
</evidence>
<dbReference type="GO" id="GO:0003899">
    <property type="term" value="F:DNA-directed RNA polymerase activity"/>
    <property type="evidence" value="ECO:0007669"/>
    <property type="project" value="UniProtKB-EC"/>
</dbReference>
<sequence>MRKIKNKNTFKMKWKCIESRIENQCLLYGRFILSPFEKGQADTLGTALRRTLLSEIQGTAITYIRYVKINNKKLEKIFHEYSHIKDIEESIHEIIFNLKQIVLKSCIKKSVFASICVSGPMRVTAEHIKLPSSVQVINKAQYIATIKKPINFSLDLVIERDRGFRINDTRFSYSDYSYSIDALFMPVRNVNYNIHISRDGENEKEILFLEIWTNGSLTPREALRQASLKLIAFLHSFLYLEDANDIFSEEKNVNLNDKGKRSQRSKGGGYGKLL</sequence>
<dbReference type="Pfam" id="PF01000">
    <property type="entry name" value="RNA_pol_A_bac"/>
    <property type="match status" value="1"/>
</dbReference>
<dbReference type="GeneID" id="54596293"/>
<keyword evidence="12" id="KW-0934">Plastid</keyword>
<dbReference type="SUPFAM" id="SSF56553">
    <property type="entry name" value="Insert subdomain of RNA polymerase alpha subunit"/>
    <property type="match status" value="1"/>
</dbReference>
<protein>
    <recommendedName>
        <fullName evidence="4">DNA-directed RNA polymerase</fullName>
        <ecNumber evidence="4">2.7.7.6</ecNumber>
    </recommendedName>
    <alternativeName>
        <fullName evidence="9">Plastid-encoded RNA polymerase subunit alpha</fullName>
    </alternativeName>
</protein>
<dbReference type="InterPro" id="IPR011263">
    <property type="entry name" value="DNA-dir_RNA_pol_RpoA/D/Rpb3"/>
</dbReference>